<dbReference type="Proteomes" id="UP001196565">
    <property type="component" value="Unassembled WGS sequence"/>
</dbReference>
<dbReference type="EMBL" id="JAHYBZ010000008">
    <property type="protein sequence ID" value="MBW6400615.1"/>
    <property type="molecule type" value="Genomic_DNA"/>
</dbReference>
<organism evidence="3 4">
    <name type="scientific">Roseomonas alba</name>
    <dbReference type="NCBI Taxonomy" id="2846776"/>
    <lineage>
        <taxon>Bacteria</taxon>
        <taxon>Pseudomonadati</taxon>
        <taxon>Pseudomonadota</taxon>
        <taxon>Alphaproteobacteria</taxon>
        <taxon>Acetobacterales</taxon>
        <taxon>Roseomonadaceae</taxon>
        <taxon>Roseomonas</taxon>
    </lineage>
</organism>
<gene>
    <name evidence="3" type="ORF">KPL78_22340</name>
</gene>
<evidence type="ECO:0000313" key="3">
    <source>
        <dbReference type="EMBL" id="MBW6400615.1"/>
    </source>
</evidence>
<evidence type="ECO:0000256" key="1">
    <source>
        <dbReference type="SAM" id="MobiDB-lite"/>
    </source>
</evidence>
<accession>A0ABS7AE91</accession>
<name>A0ABS7AE91_9PROT</name>
<keyword evidence="4" id="KW-1185">Reference proteome</keyword>
<dbReference type="RefSeq" id="WP_219765181.1">
    <property type="nucleotide sequence ID" value="NZ_JAHYBZ010000008.1"/>
</dbReference>
<proteinExistence type="predicted"/>
<sequence length="79" mass="8009">MTPSSVSRPVLAAVAAGALVQPALAEEPAPEGATLPPMIVTARRVTSTPTHPSSAEAEAAARQVPGNGRSVCAGQQYRF</sequence>
<feature type="chain" id="PRO_5045246928" evidence="2">
    <location>
        <begin position="26"/>
        <end position="79"/>
    </location>
</feature>
<protein>
    <submittedName>
        <fullName evidence="3">Uncharacterized protein</fullName>
    </submittedName>
</protein>
<reference evidence="3 4" key="1">
    <citation type="submission" date="2021-07" db="EMBL/GenBank/DDBJ databases">
        <authorList>
            <person name="So Y."/>
        </authorList>
    </citation>
    <scope>NUCLEOTIDE SEQUENCE [LARGE SCALE GENOMIC DNA]</scope>
    <source>
        <strain evidence="3 4">HJA6</strain>
    </source>
</reference>
<feature type="region of interest" description="Disordered" evidence="1">
    <location>
        <begin position="45"/>
        <end position="79"/>
    </location>
</feature>
<evidence type="ECO:0000256" key="2">
    <source>
        <dbReference type="SAM" id="SignalP"/>
    </source>
</evidence>
<evidence type="ECO:0000313" key="4">
    <source>
        <dbReference type="Proteomes" id="UP001196565"/>
    </source>
</evidence>
<keyword evidence="2" id="KW-0732">Signal</keyword>
<feature type="signal peptide" evidence="2">
    <location>
        <begin position="1"/>
        <end position="25"/>
    </location>
</feature>
<comment type="caution">
    <text evidence="3">The sequence shown here is derived from an EMBL/GenBank/DDBJ whole genome shotgun (WGS) entry which is preliminary data.</text>
</comment>